<dbReference type="SUPFAM" id="SSF52540">
    <property type="entry name" value="P-loop containing nucleoside triphosphate hydrolases"/>
    <property type="match status" value="1"/>
</dbReference>
<evidence type="ECO:0000259" key="4">
    <source>
        <dbReference type="PROSITE" id="PS50104"/>
    </source>
</evidence>
<dbReference type="Gene3D" id="3.80.10.10">
    <property type="entry name" value="Ribonuclease Inhibitor"/>
    <property type="match status" value="2"/>
</dbReference>
<dbReference type="Gene3D" id="3.40.50.300">
    <property type="entry name" value="P-loop containing nucleotide triphosphate hydrolases"/>
    <property type="match status" value="1"/>
</dbReference>
<dbReference type="PANTHER" id="PTHR11017:SF570">
    <property type="entry name" value="DISEASE RESISTANCE PROTEIN (TIR-NBS CLASS)-RELATED"/>
    <property type="match status" value="1"/>
</dbReference>
<dbReference type="PROSITE" id="PS50104">
    <property type="entry name" value="TIR"/>
    <property type="match status" value="1"/>
</dbReference>
<dbReference type="PRINTS" id="PR00364">
    <property type="entry name" value="DISEASERSIST"/>
</dbReference>
<dbReference type="InterPro" id="IPR027417">
    <property type="entry name" value="P-loop_NTPase"/>
</dbReference>
<feature type="domain" description="TIR" evidence="4">
    <location>
        <begin position="1"/>
        <end position="127"/>
    </location>
</feature>
<dbReference type="InterPro" id="IPR032675">
    <property type="entry name" value="LRR_dom_sf"/>
</dbReference>
<gene>
    <name evidence="5" type="primary">N_48</name>
    <name evidence="5" type="ORF">CK203_059530</name>
</gene>
<dbReference type="Pfam" id="PF01582">
    <property type="entry name" value="TIR"/>
    <property type="match status" value="1"/>
</dbReference>
<dbReference type="PANTHER" id="PTHR11017">
    <property type="entry name" value="LEUCINE-RICH REPEAT-CONTAINING PROTEIN"/>
    <property type="match status" value="1"/>
</dbReference>
<keyword evidence="1" id="KW-0677">Repeat</keyword>
<evidence type="ECO:0000256" key="3">
    <source>
        <dbReference type="SAM" id="MobiDB-lite"/>
    </source>
</evidence>
<dbReference type="SMART" id="SM00255">
    <property type="entry name" value="TIR"/>
    <property type="match status" value="1"/>
</dbReference>
<comment type="caution">
    <text evidence="5">The sequence shown here is derived from an EMBL/GenBank/DDBJ whole genome shotgun (WGS) entry which is preliminary data.</text>
</comment>
<evidence type="ECO:0000313" key="5">
    <source>
        <dbReference type="EMBL" id="RVW62612.1"/>
    </source>
</evidence>
<feature type="compositionally biased region" description="Low complexity" evidence="3">
    <location>
        <begin position="1"/>
        <end position="20"/>
    </location>
</feature>
<dbReference type="Gene3D" id="3.40.50.10140">
    <property type="entry name" value="Toll/interleukin-1 receptor homology (TIR) domain"/>
    <property type="match status" value="2"/>
</dbReference>
<dbReference type="InterPro" id="IPR044974">
    <property type="entry name" value="Disease_R_plants"/>
</dbReference>
<dbReference type="InterPro" id="IPR000157">
    <property type="entry name" value="TIR_dom"/>
</dbReference>
<dbReference type="Pfam" id="PF23282">
    <property type="entry name" value="WHD_ROQ1"/>
    <property type="match status" value="1"/>
</dbReference>
<protein>
    <submittedName>
        <fullName evidence="5">TMV resistance protein N</fullName>
    </submittedName>
</protein>
<keyword evidence="2" id="KW-0611">Plant defense</keyword>
<dbReference type="EMBL" id="QGNW01000766">
    <property type="protein sequence ID" value="RVW62612.1"/>
    <property type="molecule type" value="Genomic_DNA"/>
</dbReference>
<proteinExistence type="predicted"/>
<accession>A0A438FRN2</accession>
<dbReference type="InterPro" id="IPR001611">
    <property type="entry name" value="Leu-rich_rpt"/>
</dbReference>
<organism evidence="5 6">
    <name type="scientific">Vitis vinifera</name>
    <name type="common">Grape</name>
    <dbReference type="NCBI Taxonomy" id="29760"/>
    <lineage>
        <taxon>Eukaryota</taxon>
        <taxon>Viridiplantae</taxon>
        <taxon>Streptophyta</taxon>
        <taxon>Embryophyta</taxon>
        <taxon>Tracheophyta</taxon>
        <taxon>Spermatophyta</taxon>
        <taxon>Magnoliopsida</taxon>
        <taxon>eudicotyledons</taxon>
        <taxon>Gunneridae</taxon>
        <taxon>Pentapetalae</taxon>
        <taxon>rosids</taxon>
        <taxon>Vitales</taxon>
        <taxon>Vitaceae</taxon>
        <taxon>Viteae</taxon>
        <taxon>Vitis</taxon>
    </lineage>
</organism>
<evidence type="ECO:0000313" key="6">
    <source>
        <dbReference type="Proteomes" id="UP000288805"/>
    </source>
</evidence>
<dbReference type="GO" id="GO:0007165">
    <property type="term" value="P:signal transduction"/>
    <property type="evidence" value="ECO:0007669"/>
    <property type="project" value="InterPro"/>
</dbReference>
<dbReference type="AlphaFoldDB" id="A0A438FRN2"/>
<feature type="region of interest" description="Disordered" evidence="3">
    <location>
        <begin position="1"/>
        <end position="26"/>
    </location>
</feature>
<dbReference type="InterPro" id="IPR035897">
    <property type="entry name" value="Toll_tir_struct_dom_sf"/>
</dbReference>
<name>A0A438FRN2_VITVI</name>
<evidence type="ECO:0000256" key="2">
    <source>
        <dbReference type="ARBA" id="ARBA00022821"/>
    </source>
</evidence>
<dbReference type="Pfam" id="PF23286">
    <property type="entry name" value="LRR_13"/>
    <property type="match status" value="1"/>
</dbReference>
<dbReference type="GO" id="GO:0006952">
    <property type="term" value="P:defense response"/>
    <property type="evidence" value="ECO:0007669"/>
    <property type="project" value="InterPro"/>
</dbReference>
<dbReference type="SUPFAM" id="SSF52058">
    <property type="entry name" value="L domain-like"/>
    <property type="match status" value="1"/>
</dbReference>
<dbReference type="SUPFAM" id="SSF52200">
    <property type="entry name" value="Toll/Interleukin receptor TIR domain"/>
    <property type="match status" value="1"/>
</dbReference>
<dbReference type="InterPro" id="IPR058546">
    <property type="entry name" value="RPS4B/Roq1-like_LRR"/>
</dbReference>
<dbReference type="PROSITE" id="PS51450">
    <property type="entry name" value="LRR"/>
    <property type="match status" value="1"/>
</dbReference>
<evidence type="ECO:0000256" key="1">
    <source>
        <dbReference type="ARBA" id="ARBA00022737"/>
    </source>
</evidence>
<reference evidence="5 6" key="1">
    <citation type="journal article" date="2018" name="PLoS Genet.">
        <title>Population sequencing reveals clonal diversity and ancestral inbreeding in the grapevine cultivar Chardonnay.</title>
        <authorList>
            <person name="Roach M.J."/>
            <person name="Johnson D.L."/>
            <person name="Bohlmann J."/>
            <person name="van Vuuren H.J."/>
            <person name="Jones S.J."/>
            <person name="Pretorius I.S."/>
            <person name="Schmidt S.A."/>
            <person name="Borneman A.R."/>
        </authorList>
    </citation>
    <scope>NUCLEOTIDE SEQUENCE [LARGE SCALE GENOMIC DNA]</scope>
    <source>
        <strain evidence="6">cv. Chardonnay</strain>
        <tissue evidence="5">Leaf</tissue>
    </source>
</reference>
<dbReference type="InterPro" id="IPR058192">
    <property type="entry name" value="WHD_ROQ1-like"/>
</dbReference>
<sequence>MASPSIQRSSSSFTSRSQWSYDVDDEELPRGEEIAPELLKAIEESRSAIIVFSKTYAHSKWCLEELVKIMKCKEEREQMNADEERKEKIRKWKTALRQASNLAGYDAKDRYETELIDKIIENVPRSFPKTLAVTENIVGMDYRLERLISLLEIGLNDVRMVGVYGLGGIGKTTIINALYNRISNQFESGQRRKIVLRNVHEGIKEIRDKLSSKRLEKRIAEVGKGGDVEAVSRILDGSGCEAESGINVLVDRCFITILEDNTIDMHDLLAQMGKGIVDEECPNEPGERSRLWRHTDIYRVLKRNTGTEKIEGIFFHMDTSEQIQFTCKAFKRMNRLRLLILSHNCIEQLPEDFVFPSDDLTCLGCVRLENLPGDIHKLKHLLTLHCSGCSKLTSFPKIKRSIGKLEKLSLDNTAIKELPSSIELLEGLRNLYLDNCKNLESLPNSICNLRFLEALSLDGCSKLDRLPEDLERMPCLRDQCNLTPGVIKSDNCLNALKELSLRNCNLNGGVFHCIFHLSSLEVLNLSRCNPEEGGTLSDMLVGISQLSNLRALDLSHCKKVSQIPELPSSLRLLDMHSSIGTSLPPMHSLVNCLKSASEMEILREGTSIGRPPYFKGDNYAHSKIFSVRFRPKAITIEEWNTADSIKLDEIVGSLQLEMTPIVPKRKKH</sequence>
<dbReference type="Proteomes" id="UP000288805">
    <property type="component" value="Unassembled WGS sequence"/>
</dbReference>